<reference evidence="2 3" key="1">
    <citation type="submission" date="2020-08" db="EMBL/GenBank/DDBJ databases">
        <title>Genomic Encyclopedia of Type Strains, Phase IV (KMG-V): Genome sequencing to study the core and pangenomes of soil and plant-associated prokaryotes.</title>
        <authorList>
            <person name="Whitman W."/>
        </authorList>
    </citation>
    <scope>NUCLEOTIDE SEQUENCE [LARGE SCALE GENOMIC DNA]</scope>
    <source>
        <strain evidence="2 3">SEMIA 4013</strain>
    </source>
</reference>
<protein>
    <submittedName>
        <fullName evidence="2">Uncharacterized protein</fullName>
    </submittedName>
</protein>
<evidence type="ECO:0000313" key="2">
    <source>
        <dbReference type="EMBL" id="MBB6199774.1"/>
    </source>
</evidence>
<evidence type="ECO:0000313" key="3">
    <source>
        <dbReference type="Proteomes" id="UP000518681"/>
    </source>
</evidence>
<comment type="caution">
    <text evidence="2">The sequence shown here is derived from an EMBL/GenBank/DDBJ whole genome shotgun (WGS) entry which is preliminary data.</text>
</comment>
<feature type="region of interest" description="Disordered" evidence="1">
    <location>
        <begin position="1"/>
        <end position="39"/>
    </location>
</feature>
<dbReference type="Proteomes" id="UP000518681">
    <property type="component" value="Unassembled WGS sequence"/>
</dbReference>
<gene>
    <name evidence="2" type="ORF">GGD69_000595</name>
</gene>
<name>A0AAW3UMC8_9BURK</name>
<dbReference type="AlphaFoldDB" id="A0AAW3UMC8"/>
<proteinExistence type="predicted"/>
<sequence length="39" mass="3918">MNTPEAARMAAEGRNAMRCDAPPNVADPGGTAGQAGVFD</sequence>
<evidence type="ECO:0000256" key="1">
    <source>
        <dbReference type="SAM" id="MobiDB-lite"/>
    </source>
</evidence>
<organism evidence="2 3">
    <name type="scientific">Paraburkholderia fungorum</name>
    <dbReference type="NCBI Taxonomy" id="134537"/>
    <lineage>
        <taxon>Bacteria</taxon>
        <taxon>Pseudomonadati</taxon>
        <taxon>Pseudomonadota</taxon>
        <taxon>Betaproteobacteria</taxon>
        <taxon>Burkholderiales</taxon>
        <taxon>Burkholderiaceae</taxon>
        <taxon>Paraburkholderia</taxon>
    </lineage>
</organism>
<accession>A0AAW3UMC8</accession>
<dbReference type="EMBL" id="JACIIK010000001">
    <property type="protein sequence ID" value="MBB6199774.1"/>
    <property type="molecule type" value="Genomic_DNA"/>
</dbReference>